<feature type="region of interest" description="Disordered" evidence="1">
    <location>
        <begin position="33"/>
        <end position="56"/>
    </location>
</feature>
<dbReference type="Proteomes" id="UP000601597">
    <property type="component" value="Unassembled WGS sequence"/>
</dbReference>
<evidence type="ECO:0000313" key="3">
    <source>
        <dbReference type="Proteomes" id="UP000601597"/>
    </source>
</evidence>
<protein>
    <submittedName>
        <fullName evidence="2">Uncharacterized protein</fullName>
    </submittedName>
</protein>
<feature type="compositionally biased region" description="Polar residues" evidence="1">
    <location>
        <begin position="36"/>
        <end position="56"/>
    </location>
</feature>
<keyword evidence="3" id="KW-1185">Reference proteome</keyword>
<gene>
    <name evidence="2" type="ORF">GCM10007071_28480</name>
</gene>
<comment type="caution">
    <text evidence="2">The sequence shown here is derived from an EMBL/GenBank/DDBJ whole genome shotgun (WGS) entry which is preliminary data.</text>
</comment>
<accession>A0ABQ3B6H0</accession>
<organism evidence="2 3">
    <name type="scientific">Marinobacter zhanjiangensis</name>
    <dbReference type="NCBI Taxonomy" id="578215"/>
    <lineage>
        <taxon>Bacteria</taxon>
        <taxon>Pseudomonadati</taxon>
        <taxon>Pseudomonadota</taxon>
        <taxon>Gammaproteobacteria</taxon>
        <taxon>Pseudomonadales</taxon>
        <taxon>Marinobacteraceae</taxon>
        <taxon>Marinobacter</taxon>
    </lineage>
</organism>
<evidence type="ECO:0000313" key="2">
    <source>
        <dbReference type="EMBL" id="GGY79323.1"/>
    </source>
</evidence>
<sequence>MPLGRAPPDSPIEGSHCHVNGIEFTGIEPDEFQPSALASHQLSEQPGFSGTTGTGQHQCQITKATKVAKGFQRVLTLSARVEWCLQGERVFPQAVPLLQPGKQPTGFQACQNIAHGCTRLLCS</sequence>
<evidence type="ECO:0000256" key="1">
    <source>
        <dbReference type="SAM" id="MobiDB-lite"/>
    </source>
</evidence>
<reference evidence="3" key="1">
    <citation type="journal article" date="2019" name="Int. J. Syst. Evol. Microbiol.">
        <title>The Global Catalogue of Microorganisms (GCM) 10K type strain sequencing project: providing services to taxonomists for standard genome sequencing and annotation.</title>
        <authorList>
            <consortium name="The Broad Institute Genomics Platform"/>
            <consortium name="The Broad Institute Genome Sequencing Center for Infectious Disease"/>
            <person name="Wu L."/>
            <person name="Ma J."/>
        </authorList>
    </citation>
    <scope>NUCLEOTIDE SEQUENCE [LARGE SCALE GENOMIC DNA]</scope>
    <source>
        <strain evidence="3">KCTC 22280</strain>
    </source>
</reference>
<name>A0ABQ3B6H0_9GAMM</name>
<proteinExistence type="predicted"/>
<dbReference type="EMBL" id="BMXV01000006">
    <property type="protein sequence ID" value="GGY79323.1"/>
    <property type="molecule type" value="Genomic_DNA"/>
</dbReference>